<evidence type="ECO:0000313" key="1">
    <source>
        <dbReference type="EMBL" id="KAJ3663050.1"/>
    </source>
</evidence>
<dbReference type="AlphaFoldDB" id="A0AA38MM23"/>
<proteinExistence type="predicted"/>
<keyword evidence="2" id="KW-1185">Reference proteome</keyword>
<sequence length="95" mass="11248">MLFLKLYKTHVRPILEFANSAWTPVLQRNTLFLESVHRRTTRIPYGRVRLPYPEWLALMHLTPLSERRKRGDLITAFQSLPDPQSPIHHVFTCLL</sequence>
<dbReference type="EMBL" id="JALNTZ010000002">
    <property type="protein sequence ID" value="KAJ3663050.1"/>
    <property type="molecule type" value="Genomic_DNA"/>
</dbReference>
<accession>A0AA38MM23</accession>
<organism evidence="1 2">
    <name type="scientific">Zophobas morio</name>
    <dbReference type="NCBI Taxonomy" id="2755281"/>
    <lineage>
        <taxon>Eukaryota</taxon>
        <taxon>Metazoa</taxon>
        <taxon>Ecdysozoa</taxon>
        <taxon>Arthropoda</taxon>
        <taxon>Hexapoda</taxon>
        <taxon>Insecta</taxon>
        <taxon>Pterygota</taxon>
        <taxon>Neoptera</taxon>
        <taxon>Endopterygota</taxon>
        <taxon>Coleoptera</taxon>
        <taxon>Polyphaga</taxon>
        <taxon>Cucujiformia</taxon>
        <taxon>Tenebrionidae</taxon>
        <taxon>Zophobas</taxon>
    </lineage>
</organism>
<dbReference type="Proteomes" id="UP001168821">
    <property type="component" value="Unassembled WGS sequence"/>
</dbReference>
<reference evidence="1" key="1">
    <citation type="journal article" date="2023" name="G3 (Bethesda)">
        <title>Whole genome assemblies of Zophobas morio and Tenebrio molitor.</title>
        <authorList>
            <person name="Kaur S."/>
            <person name="Stinson S.A."/>
            <person name="diCenzo G.C."/>
        </authorList>
    </citation>
    <scope>NUCLEOTIDE SEQUENCE</scope>
    <source>
        <strain evidence="1">QUZm001</strain>
    </source>
</reference>
<evidence type="ECO:0000313" key="2">
    <source>
        <dbReference type="Proteomes" id="UP001168821"/>
    </source>
</evidence>
<name>A0AA38MM23_9CUCU</name>
<comment type="caution">
    <text evidence="1">The sequence shown here is derived from an EMBL/GenBank/DDBJ whole genome shotgun (WGS) entry which is preliminary data.</text>
</comment>
<protein>
    <submittedName>
        <fullName evidence="1">Uncharacterized protein</fullName>
    </submittedName>
</protein>
<gene>
    <name evidence="1" type="ORF">Zmor_007359</name>
</gene>